<dbReference type="Gene3D" id="3.30.565.10">
    <property type="entry name" value="Histidine kinase-like ATPase, C-terminal domain"/>
    <property type="match status" value="1"/>
</dbReference>
<dbReference type="SMART" id="SM00387">
    <property type="entry name" value="HATPase_c"/>
    <property type="match status" value="1"/>
</dbReference>
<keyword evidence="4 7" id="KW-0418">Kinase</keyword>
<keyword evidence="3" id="KW-0808">Transferase</keyword>
<evidence type="ECO:0000256" key="2">
    <source>
        <dbReference type="ARBA" id="ARBA00012438"/>
    </source>
</evidence>
<evidence type="ECO:0000256" key="4">
    <source>
        <dbReference type="ARBA" id="ARBA00022777"/>
    </source>
</evidence>
<evidence type="ECO:0000256" key="3">
    <source>
        <dbReference type="ARBA" id="ARBA00022679"/>
    </source>
</evidence>
<evidence type="ECO:0000313" key="7">
    <source>
        <dbReference type="EMBL" id="RJX50151.1"/>
    </source>
</evidence>
<gene>
    <name evidence="7" type="ORF">DP106_06680</name>
</gene>
<reference evidence="7 8" key="1">
    <citation type="submission" date="2018-06" db="EMBL/GenBank/DDBJ databases">
        <title>Halonotius sp. F13-13 a new haloarchaeeon isolated from a solar saltern from Isla Cristina, Huelva, Spain.</title>
        <authorList>
            <person name="Duran-Viseras A."/>
            <person name="Sanchez-Porro C."/>
            <person name="Ventosa A."/>
        </authorList>
    </citation>
    <scope>NUCLEOTIDE SEQUENCE [LARGE SCALE GENOMIC DNA]</scope>
    <source>
        <strain evidence="7 8">CECT 7525</strain>
    </source>
</reference>
<keyword evidence="5" id="KW-0902">Two-component regulatory system</keyword>
<dbReference type="SUPFAM" id="SSF47384">
    <property type="entry name" value="Homodimeric domain of signal transducing histidine kinase"/>
    <property type="match status" value="1"/>
</dbReference>
<sequence>MDESTDVPESTPIPPDALPVPVVGIDHKDAEAIITSENDAFEATFGDAVGTPATAWVDSHVAPTAADTTAAVAVLRGDRASDTTLRLTSSVEAEPTCYRLQPIAVSADRPVYTLLTPADSACTVEVDRLASVISHDLRNPLDVAAAHLQAARETGDPEHFEQLTAAHDRMERIIQDVLTLARGEDAVTSVAGIDLGAVAADAWATVDTETTSLSVADDLPTLAADRDRLQRLFENLFRNSVEHGSTSTRSQSTDATNETLTVTVGRDGNGFFVADDGAGIPVADREQVFESGYVRDDSGHTTGLGLTIVEEIAEAHEWEISLTDSDAGGARFEFHPCESSTT</sequence>
<dbReference type="RefSeq" id="WP_120084229.1">
    <property type="nucleotide sequence ID" value="NZ_QMDW01000007.1"/>
</dbReference>
<evidence type="ECO:0000256" key="1">
    <source>
        <dbReference type="ARBA" id="ARBA00000085"/>
    </source>
</evidence>
<evidence type="ECO:0000256" key="5">
    <source>
        <dbReference type="ARBA" id="ARBA00023012"/>
    </source>
</evidence>
<dbReference type="CDD" id="cd00075">
    <property type="entry name" value="HATPase"/>
    <property type="match status" value="1"/>
</dbReference>
<proteinExistence type="predicted"/>
<dbReference type="EC" id="2.7.13.3" evidence="2"/>
<dbReference type="PANTHER" id="PTHR43711:SF1">
    <property type="entry name" value="HISTIDINE KINASE 1"/>
    <property type="match status" value="1"/>
</dbReference>
<dbReference type="Pfam" id="PF00512">
    <property type="entry name" value="HisKA"/>
    <property type="match status" value="1"/>
</dbReference>
<protein>
    <recommendedName>
        <fullName evidence="2">histidine kinase</fullName>
        <ecNumber evidence="2">2.7.13.3</ecNumber>
    </recommendedName>
</protein>
<dbReference type="InterPro" id="IPR003661">
    <property type="entry name" value="HisK_dim/P_dom"/>
</dbReference>
<dbReference type="SUPFAM" id="SSF55874">
    <property type="entry name" value="ATPase domain of HSP90 chaperone/DNA topoisomerase II/histidine kinase"/>
    <property type="match status" value="1"/>
</dbReference>
<evidence type="ECO:0000259" key="6">
    <source>
        <dbReference type="PROSITE" id="PS50109"/>
    </source>
</evidence>
<dbReference type="AlphaFoldDB" id="A0A3A6QEQ9"/>
<dbReference type="PROSITE" id="PS50109">
    <property type="entry name" value="HIS_KIN"/>
    <property type="match status" value="1"/>
</dbReference>
<organism evidence="7 8">
    <name type="scientific">Halonotius pteroides</name>
    <dbReference type="NCBI Taxonomy" id="268735"/>
    <lineage>
        <taxon>Archaea</taxon>
        <taxon>Methanobacteriati</taxon>
        <taxon>Methanobacteriota</taxon>
        <taxon>Stenosarchaea group</taxon>
        <taxon>Halobacteria</taxon>
        <taxon>Halobacteriales</taxon>
        <taxon>Haloferacaceae</taxon>
        <taxon>Halonotius</taxon>
    </lineage>
</organism>
<dbReference type="Gene3D" id="1.10.287.130">
    <property type="match status" value="1"/>
</dbReference>
<comment type="catalytic activity">
    <reaction evidence="1">
        <text>ATP + protein L-histidine = ADP + protein N-phospho-L-histidine.</text>
        <dbReference type="EC" id="2.7.13.3"/>
    </reaction>
</comment>
<dbReference type="PANTHER" id="PTHR43711">
    <property type="entry name" value="TWO-COMPONENT HISTIDINE KINASE"/>
    <property type="match status" value="1"/>
</dbReference>
<dbReference type="InterPro" id="IPR050736">
    <property type="entry name" value="Sensor_HK_Regulatory"/>
</dbReference>
<dbReference type="InterPro" id="IPR003594">
    <property type="entry name" value="HATPase_dom"/>
</dbReference>
<feature type="domain" description="Histidine kinase" evidence="6">
    <location>
        <begin position="132"/>
        <end position="334"/>
    </location>
</feature>
<comment type="caution">
    <text evidence="7">The sequence shown here is derived from an EMBL/GenBank/DDBJ whole genome shotgun (WGS) entry which is preliminary data.</text>
</comment>
<dbReference type="Pfam" id="PF02518">
    <property type="entry name" value="HATPase_c"/>
    <property type="match status" value="1"/>
</dbReference>
<dbReference type="InterPro" id="IPR005467">
    <property type="entry name" value="His_kinase_dom"/>
</dbReference>
<dbReference type="Proteomes" id="UP000281564">
    <property type="component" value="Unassembled WGS sequence"/>
</dbReference>
<name>A0A3A6QEQ9_9EURY</name>
<dbReference type="OrthoDB" id="8127at2157"/>
<dbReference type="InterPro" id="IPR036097">
    <property type="entry name" value="HisK_dim/P_sf"/>
</dbReference>
<dbReference type="SMART" id="SM00388">
    <property type="entry name" value="HisKA"/>
    <property type="match status" value="1"/>
</dbReference>
<dbReference type="EMBL" id="QMDW01000007">
    <property type="protein sequence ID" value="RJX50151.1"/>
    <property type="molecule type" value="Genomic_DNA"/>
</dbReference>
<keyword evidence="8" id="KW-1185">Reference proteome</keyword>
<evidence type="ECO:0000313" key="8">
    <source>
        <dbReference type="Proteomes" id="UP000281564"/>
    </source>
</evidence>
<dbReference type="InterPro" id="IPR036890">
    <property type="entry name" value="HATPase_C_sf"/>
</dbReference>
<dbReference type="CDD" id="cd00082">
    <property type="entry name" value="HisKA"/>
    <property type="match status" value="1"/>
</dbReference>
<dbReference type="GO" id="GO:0000155">
    <property type="term" value="F:phosphorelay sensor kinase activity"/>
    <property type="evidence" value="ECO:0007669"/>
    <property type="project" value="InterPro"/>
</dbReference>
<accession>A0A3A6QEQ9</accession>